<dbReference type="AlphaFoldDB" id="A0A1F8EDJ6"/>
<name>A0A1F8EDJ6_9BACT</name>
<organism evidence="2 3">
    <name type="scientific">Candidatus Yanofskybacteria bacterium RIFCSPHIGHO2_01_FULL_41_26</name>
    <dbReference type="NCBI Taxonomy" id="1802661"/>
    <lineage>
        <taxon>Bacteria</taxon>
        <taxon>Candidatus Yanofskyibacteriota</taxon>
    </lineage>
</organism>
<dbReference type="PANTHER" id="PTHR46401">
    <property type="entry name" value="GLYCOSYLTRANSFERASE WBBK-RELATED"/>
    <property type="match status" value="1"/>
</dbReference>
<sequence>MSIIRIGIECESIEGKNPMWGVGRMIMKLLEEISRRTELEKEYRFVLYFKDTIPGFSFLNAPIFEKKMVPVPFFKNRLFPIYYFALLPMKLWFDRLDVMFWPNYMLPIIAFGKSVVMLTEDAYYETYQGKLPFRYRLAYWVFVNWTAKFATKILAISETSKKNVAELFNINPNRIFVNYLGINFSLRLNLKENNNFQDKYILYVGQAFPRRHLKETVLAFEKLAPEFSNLKLIAIGPNKYETPTIGFLVSEVNDRLGRQAIVHKDYIKDEELVGLYAEAKALVYVSDREAFGLPPMEALSFGVPPVIMDNELGHELFGEYAFYAKSGEVDNVAEAIKLALTDSEKVQRIKNSGPEFVKKYNWNDFANRWIKIINEP</sequence>
<dbReference type="STRING" id="1802661.A2649_01720"/>
<proteinExistence type="predicted"/>
<accession>A0A1F8EDJ6</accession>
<protein>
    <recommendedName>
        <fullName evidence="1">Glycosyl transferase family 1 domain-containing protein</fullName>
    </recommendedName>
</protein>
<dbReference type="SUPFAM" id="SSF53756">
    <property type="entry name" value="UDP-Glycosyltransferase/glycogen phosphorylase"/>
    <property type="match status" value="1"/>
</dbReference>
<evidence type="ECO:0000259" key="1">
    <source>
        <dbReference type="Pfam" id="PF00534"/>
    </source>
</evidence>
<dbReference type="CDD" id="cd03809">
    <property type="entry name" value="GT4_MtfB-like"/>
    <property type="match status" value="1"/>
</dbReference>
<evidence type="ECO:0000313" key="2">
    <source>
        <dbReference type="EMBL" id="OGM98035.1"/>
    </source>
</evidence>
<reference evidence="2 3" key="1">
    <citation type="journal article" date="2016" name="Nat. Commun.">
        <title>Thousands of microbial genomes shed light on interconnected biogeochemical processes in an aquifer system.</title>
        <authorList>
            <person name="Anantharaman K."/>
            <person name="Brown C.T."/>
            <person name="Hug L.A."/>
            <person name="Sharon I."/>
            <person name="Castelle C.J."/>
            <person name="Probst A.J."/>
            <person name="Thomas B.C."/>
            <person name="Singh A."/>
            <person name="Wilkins M.J."/>
            <person name="Karaoz U."/>
            <person name="Brodie E.L."/>
            <person name="Williams K.H."/>
            <person name="Hubbard S.S."/>
            <person name="Banfield J.F."/>
        </authorList>
    </citation>
    <scope>NUCLEOTIDE SEQUENCE [LARGE SCALE GENOMIC DNA]</scope>
</reference>
<dbReference type="GO" id="GO:0016757">
    <property type="term" value="F:glycosyltransferase activity"/>
    <property type="evidence" value="ECO:0007669"/>
    <property type="project" value="InterPro"/>
</dbReference>
<dbReference type="EMBL" id="MGJB01000018">
    <property type="protein sequence ID" value="OGM98035.1"/>
    <property type="molecule type" value="Genomic_DNA"/>
</dbReference>
<dbReference type="PANTHER" id="PTHR46401:SF8">
    <property type="entry name" value="BLL6006 PROTEIN"/>
    <property type="match status" value="1"/>
</dbReference>
<evidence type="ECO:0000313" key="3">
    <source>
        <dbReference type="Proteomes" id="UP000176893"/>
    </source>
</evidence>
<dbReference type="InterPro" id="IPR001296">
    <property type="entry name" value="Glyco_trans_1"/>
</dbReference>
<dbReference type="Proteomes" id="UP000176893">
    <property type="component" value="Unassembled WGS sequence"/>
</dbReference>
<dbReference type="Pfam" id="PF00534">
    <property type="entry name" value="Glycos_transf_1"/>
    <property type="match status" value="1"/>
</dbReference>
<dbReference type="Gene3D" id="3.40.50.2000">
    <property type="entry name" value="Glycogen Phosphorylase B"/>
    <property type="match status" value="2"/>
</dbReference>
<comment type="caution">
    <text evidence="2">The sequence shown here is derived from an EMBL/GenBank/DDBJ whole genome shotgun (WGS) entry which is preliminary data.</text>
</comment>
<feature type="domain" description="Glycosyl transferase family 1" evidence="1">
    <location>
        <begin position="193"/>
        <end position="354"/>
    </location>
</feature>
<gene>
    <name evidence="2" type="ORF">A2649_01720</name>
</gene>